<feature type="binding site" evidence="7 10">
    <location>
        <position position="127"/>
    </location>
    <ligand>
        <name>Mg(2+)</name>
        <dbReference type="ChEBI" id="CHEBI:18420"/>
    </ligand>
</feature>
<dbReference type="NCBIfam" id="TIGR00222">
    <property type="entry name" value="panB"/>
    <property type="match status" value="1"/>
</dbReference>
<evidence type="ECO:0000256" key="8">
    <source>
        <dbReference type="PIRSR" id="PIRSR000388-1"/>
    </source>
</evidence>
<dbReference type="NCBIfam" id="NF001452">
    <property type="entry name" value="PRK00311.1"/>
    <property type="match status" value="1"/>
</dbReference>
<accession>A0A2X2Y927</accession>
<evidence type="ECO:0000256" key="2">
    <source>
        <dbReference type="ARBA" id="ARBA00008676"/>
    </source>
</evidence>
<keyword evidence="4 7" id="KW-0566">Pantothenate biosynthesis</keyword>
<comment type="cofactor">
    <cofactor evidence="7 10">
        <name>Mg(2+)</name>
        <dbReference type="ChEBI" id="CHEBI:18420"/>
    </cofactor>
    <text evidence="7 10">Binds 1 Mg(2+) ion per subunit.</text>
</comment>
<dbReference type="PANTHER" id="PTHR20881:SF0">
    <property type="entry name" value="3-METHYL-2-OXOBUTANOATE HYDROXYMETHYLTRANSFERASE"/>
    <property type="match status" value="1"/>
</dbReference>
<feature type="binding site" evidence="7 10">
    <location>
        <position position="57"/>
    </location>
    <ligand>
        <name>Mg(2+)</name>
        <dbReference type="ChEBI" id="CHEBI:18420"/>
    </ligand>
</feature>
<evidence type="ECO:0000256" key="9">
    <source>
        <dbReference type="PIRSR" id="PIRSR000388-2"/>
    </source>
</evidence>
<keyword evidence="7 10" id="KW-0479">Metal-binding</keyword>
<comment type="catalytic activity">
    <reaction evidence="7">
        <text>(6R)-5,10-methylene-5,6,7,8-tetrahydrofolate + 3-methyl-2-oxobutanoate + H2O = 2-dehydropantoate + (6S)-5,6,7,8-tetrahydrofolate</text>
        <dbReference type="Rhea" id="RHEA:11824"/>
        <dbReference type="ChEBI" id="CHEBI:11561"/>
        <dbReference type="ChEBI" id="CHEBI:11851"/>
        <dbReference type="ChEBI" id="CHEBI:15377"/>
        <dbReference type="ChEBI" id="CHEBI:15636"/>
        <dbReference type="ChEBI" id="CHEBI:57453"/>
        <dbReference type="EC" id="2.1.2.11"/>
    </reaction>
</comment>
<comment type="similarity">
    <text evidence="2 7">Belongs to the PanB family.</text>
</comment>
<dbReference type="InterPro" id="IPR015813">
    <property type="entry name" value="Pyrv/PenolPyrv_kinase-like_dom"/>
</dbReference>
<feature type="binding site" evidence="7 9">
    <location>
        <position position="96"/>
    </location>
    <ligand>
        <name>3-methyl-2-oxobutanoate</name>
        <dbReference type="ChEBI" id="CHEBI:11851"/>
    </ligand>
</feature>
<evidence type="ECO:0000256" key="6">
    <source>
        <dbReference type="ARBA" id="ARBA00056497"/>
    </source>
</evidence>
<dbReference type="PIRSF" id="PIRSF000388">
    <property type="entry name" value="Pantoate_hydroxy_MeTrfase"/>
    <property type="match status" value="1"/>
</dbReference>
<feature type="active site" description="Proton acceptor" evidence="7 8">
    <location>
        <position position="193"/>
    </location>
</feature>
<organism evidence="11 12">
    <name type="scientific">Mobiluncus curtisii</name>
    <dbReference type="NCBI Taxonomy" id="2051"/>
    <lineage>
        <taxon>Bacteria</taxon>
        <taxon>Bacillati</taxon>
        <taxon>Actinomycetota</taxon>
        <taxon>Actinomycetes</taxon>
        <taxon>Actinomycetales</taxon>
        <taxon>Actinomycetaceae</taxon>
        <taxon>Mobiluncus</taxon>
    </lineage>
</organism>
<dbReference type="CDD" id="cd06557">
    <property type="entry name" value="KPHMT-like"/>
    <property type="match status" value="1"/>
</dbReference>
<comment type="subcellular location">
    <subcellularLocation>
        <location evidence="7">Cytoplasm</location>
    </subcellularLocation>
</comment>
<dbReference type="GO" id="GO:0032259">
    <property type="term" value="P:methylation"/>
    <property type="evidence" value="ECO:0007669"/>
    <property type="project" value="UniProtKB-KW"/>
</dbReference>
<dbReference type="EMBL" id="UASJ01000001">
    <property type="protein sequence ID" value="SQB64312.1"/>
    <property type="molecule type" value="Genomic_DNA"/>
</dbReference>
<evidence type="ECO:0000256" key="10">
    <source>
        <dbReference type="PIRSR" id="PIRSR000388-3"/>
    </source>
</evidence>
<reference evidence="11 12" key="1">
    <citation type="submission" date="2018-06" db="EMBL/GenBank/DDBJ databases">
        <authorList>
            <consortium name="Pathogen Informatics"/>
            <person name="Doyle S."/>
        </authorList>
    </citation>
    <scope>NUCLEOTIDE SEQUENCE [LARGE SCALE GENOMIC DNA]</scope>
    <source>
        <strain evidence="11 12">NCTC11820</strain>
    </source>
</reference>
<keyword evidence="7" id="KW-0963">Cytoplasm</keyword>
<comment type="pathway">
    <text evidence="1 7">Cofactor biosynthesis; (R)-pantothenate biosynthesis; (R)-pantoate from 3-methyl-2-oxobutanoate: step 1/2.</text>
</comment>
<dbReference type="FunFam" id="3.20.20.60:FF:000003">
    <property type="entry name" value="3-methyl-2-oxobutanoate hydroxymethyltransferase"/>
    <property type="match status" value="1"/>
</dbReference>
<dbReference type="InterPro" id="IPR003700">
    <property type="entry name" value="Pantoate_hydroxy_MeTrfase"/>
</dbReference>
<dbReference type="InterPro" id="IPR040442">
    <property type="entry name" value="Pyrv_kinase-like_dom_sf"/>
</dbReference>
<keyword evidence="5 7" id="KW-0808">Transferase</keyword>
<dbReference type="AlphaFoldDB" id="A0A2X2Y927"/>
<comment type="function">
    <text evidence="6 7">Catalyzes the reversible reaction in which hydroxymethyl group from 5,10-methylenetetrahydrofolate is transferred onto alpha-ketoisovalerate to form ketopantoate.</text>
</comment>
<feature type="binding site" evidence="7 9">
    <location>
        <begin position="57"/>
        <end position="58"/>
    </location>
    <ligand>
        <name>3-methyl-2-oxobutanoate</name>
        <dbReference type="ChEBI" id="CHEBI:11851"/>
    </ligand>
</feature>
<dbReference type="OMA" id="VLVWTDM"/>
<dbReference type="GO" id="GO:0015940">
    <property type="term" value="P:pantothenate biosynthetic process"/>
    <property type="evidence" value="ECO:0007669"/>
    <property type="project" value="UniProtKB-UniRule"/>
</dbReference>
<dbReference type="GO" id="GO:0005737">
    <property type="term" value="C:cytoplasm"/>
    <property type="evidence" value="ECO:0007669"/>
    <property type="project" value="UniProtKB-SubCell"/>
</dbReference>
<keyword evidence="7 10" id="KW-0460">Magnesium</keyword>
<feature type="binding site" evidence="7 9">
    <location>
        <position position="125"/>
    </location>
    <ligand>
        <name>3-methyl-2-oxobutanoate</name>
        <dbReference type="ChEBI" id="CHEBI:11851"/>
    </ligand>
</feature>
<dbReference type="PANTHER" id="PTHR20881">
    <property type="entry name" value="3-METHYL-2-OXOBUTANOATE HYDROXYMETHYLTRANSFERASE"/>
    <property type="match status" value="1"/>
</dbReference>
<evidence type="ECO:0000313" key="12">
    <source>
        <dbReference type="Proteomes" id="UP000250245"/>
    </source>
</evidence>
<evidence type="ECO:0000256" key="1">
    <source>
        <dbReference type="ARBA" id="ARBA00005033"/>
    </source>
</evidence>
<dbReference type="GO" id="GO:0000287">
    <property type="term" value="F:magnesium ion binding"/>
    <property type="evidence" value="ECO:0007669"/>
    <property type="project" value="TreeGrafter"/>
</dbReference>
<dbReference type="RefSeq" id="WP_004008071.1">
    <property type="nucleotide sequence ID" value="NZ_CP068112.1"/>
</dbReference>
<evidence type="ECO:0000256" key="3">
    <source>
        <dbReference type="ARBA" id="ARBA00011424"/>
    </source>
</evidence>
<keyword evidence="11" id="KW-0489">Methyltransferase</keyword>
<proteinExistence type="inferred from homology"/>
<gene>
    <name evidence="11" type="primary">panB_1</name>
    <name evidence="7" type="synonym">panB</name>
    <name evidence="11" type="ORF">NCTC11820_00650</name>
</gene>
<dbReference type="Proteomes" id="UP000250245">
    <property type="component" value="Unassembled WGS sequence"/>
</dbReference>
<evidence type="ECO:0000256" key="4">
    <source>
        <dbReference type="ARBA" id="ARBA00022655"/>
    </source>
</evidence>
<dbReference type="GO" id="GO:0003864">
    <property type="term" value="F:3-methyl-2-oxobutanoate hydroxymethyltransferase activity"/>
    <property type="evidence" value="ECO:0007669"/>
    <property type="project" value="UniProtKB-UniRule"/>
</dbReference>
<feature type="binding site" evidence="7 10">
    <location>
        <position position="96"/>
    </location>
    <ligand>
        <name>Mg(2+)</name>
        <dbReference type="ChEBI" id="CHEBI:18420"/>
    </ligand>
</feature>
<sequence length="276" mass="29095">MHKHHPDIGPKPGKPFRVQHVQQYFTAGRPLTMLTAYDAITARIIDSAEIDMILVGDSYGTTMLGMSSTVGVTLDDMVRATAAVAAGASRALVVADMPFGTYESSPAQAVDTAVVLVRAGAAAVKLEGGRRILPQVKAIVNAGINVMGHLGFTPQSENHLGGKRLQGRSDAAPELIADALALQDAGAFSIVFEMVPAATTRAAVNQLNIPIIGIGAGPDAAGQVLVWTDMAGMQDWKPSFAQVFGQVGAELKHAAQNYRDAVVNRTFPAPENYHEN</sequence>
<evidence type="ECO:0000256" key="5">
    <source>
        <dbReference type="ARBA" id="ARBA00022679"/>
    </source>
</evidence>
<dbReference type="SUPFAM" id="SSF51621">
    <property type="entry name" value="Phosphoenolpyruvate/pyruvate domain"/>
    <property type="match status" value="1"/>
</dbReference>
<name>A0A2X2Y927_9ACTO</name>
<evidence type="ECO:0000313" key="11">
    <source>
        <dbReference type="EMBL" id="SQB64312.1"/>
    </source>
</evidence>
<dbReference type="GO" id="GO:0008168">
    <property type="term" value="F:methyltransferase activity"/>
    <property type="evidence" value="ECO:0007669"/>
    <property type="project" value="UniProtKB-KW"/>
</dbReference>
<dbReference type="Gene3D" id="3.20.20.60">
    <property type="entry name" value="Phosphoenolpyruvate-binding domains"/>
    <property type="match status" value="1"/>
</dbReference>
<dbReference type="UniPathway" id="UPA00028">
    <property type="reaction ID" value="UER00003"/>
</dbReference>
<comment type="subunit">
    <text evidence="3 7">Homodecamer; pentamer of dimers.</text>
</comment>
<dbReference type="EC" id="2.1.2.11" evidence="7"/>
<dbReference type="GeneID" id="55564218"/>
<dbReference type="HAMAP" id="MF_00156">
    <property type="entry name" value="PanB"/>
    <property type="match status" value="1"/>
</dbReference>
<protein>
    <recommendedName>
        <fullName evidence="7">3-methyl-2-oxobutanoate hydroxymethyltransferase</fullName>
        <ecNumber evidence="7">2.1.2.11</ecNumber>
    </recommendedName>
    <alternativeName>
        <fullName evidence="7">Ketopantoate hydroxymethyltransferase</fullName>
        <shortName evidence="7">KPHMT</shortName>
    </alternativeName>
</protein>
<dbReference type="Pfam" id="PF02548">
    <property type="entry name" value="Pantoate_transf"/>
    <property type="match status" value="1"/>
</dbReference>
<evidence type="ECO:0000256" key="7">
    <source>
        <dbReference type="HAMAP-Rule" id="MF_00156"/>
    </source>
</evidence>